<dbReference type="InterPro" id="IPR002934">
    <property type="entry name" value="Polymerase_NTP_transf_dom"/>
</dbReference>
<name>A0A3M2ZTZ3_PSEYM</name>
<dbReference type="AlphaFoldDB" id="A0A3M2ZTZ3"/>
<evidence type="ECO:0000259" key="1">
    <source>
        <dbReference type="Pfam" id="PF01909"/>
    </source>
</evidence>
<reference evidence="2 3" key="1">
    <citation type="submission" date="2018-08" db="EMBL/GenBank/DDBJ databases">
        <title>Recombination of ecologically and evolutionarily significant loci maintains genetic cohesion in the Pseudomonas syringae species complex.</title>
        <authorList>
            <person name="Dillon M."/>
            <person name="Thakur S."/>
            <person name="Almeida R.N.D."/>
            <person name="Weir B.S."/>
            <person name="Guttman D.S."/>
        </authorList>
    </citation>
    <scope>NUCLEOTIDE SEQUENCE [LARGE SCALE GENOMIC DNA]</scope>
    <source>
        <strain evidence="2 3">88_10</strain>
    </source>
</reference>
<protein>
    <recommendedName>
        <fullName evidence="1">Polymerase nucleotidyl transferase domain-containing protein</fullName>
    </recommendedName>
</protein>
<comment type="caution">
    <text evidence="2">The sequence shown here is derived from an EMBL/GenBank/DDBJ whole genome shotgun (WGS) entry which is preliminary data.</text>
</comment>
<organism evidence="2 3">
    <name type="scientific">Pseudomonas syringae pv. maculicola</name>
    <dbReference type="NCBI Taxonomy" id="59511"/>
    <lineage>
        <taxon>Bacteria</taxon>
        <taxon>Pseudomonadati</taxon>
        <taxon>Pseudomonadota</taxon>
        <taxon>Gammaproteobacteria</taxon>
        <taxon>Pseudomonadales</taxon>
        <taxon>Pseudomonadaceae</taxon>
        <taxon>Pseudomonas</taxon>
    </lineage>
</organism>
<dbReference type="InterPro" id="IPR043519">
    <property type="entry name" value="NT_sf"/>
</dbReference>
<dbReference type="Pfam" id="PF01909">
    <property type="entry name" value="NTP_transf_2"/>
    <property type="match status" value="1"/>
</dbReference>
<evidence type="ECO:0000313" key="3">
    <source>
        <dbReference type="Proteomes" id="UP000282378"/>
    </source>
</evidence>
<gene>
    <name evidence="2" type="ORF">APX70_04092</name>
</gene>
<evidence type="ECO:0000313" key="2">
    <source>
        <dbReference type="EMBL" id="RML91600.1"/>
    </source>
</evidence>
<dbReference type="GO" id="GO:0016779">
    <property type="term" value="F:nucleotidyltransferase activity"/>
    <property type="evidence" value="ECO:0007669"/>
    <property type="project" value="InterPro"/>
</dbReference>
<dbReference type="EMBL" id="RBNL01001267">
    <property type="protein sequence ID" value="RML91600.1"/>
    <property type="molecule type" value="Genomic_DNA"/>
</dbReference>
<feature type="domain" description="Polymerase nucleotidyl transferase" evidence="1">
    <location>
        <begin position="4"/>
        <end position="69"/>
    </location>
</feature>
<sequence>MMHIYAFGSVCRGEIDLGSDVDMLACVDEDELTVDSQQFSVYTYDKLRDLWDVGNPFVWHLHLESKLVFSSDGKNYLAELGAPASYSEIKADLAKFTELFEGASSALVNEETNSVFNVSCIFLAVRNAAMCYSIYSGRAEFSRYSALNIEPALPVSNDVYKVLVRARLLSSRGYGTLISKQEIATVVSAVEVIRAWLGHLEESTNEA</sequence>
<dbReference type="SUPFAM" id="SSF81301">
    <property type="entry name" value="Nucleotidyltransferase"/>
    <property type="match status" value="1"/>
</dbReference>
<proteinExistence type="predicted"/>
<dbReference type="Proteomes" id="UP000282378">
    <property type="component" value="Unassembled WGS sequence"/>
</dbReference>
<accession>A0A3M2ZTZ3</accession>